<feature type="transmembrane region" description="Helical" evidence="1">
    <location>
        <begin position="215"/>
        <end position="236"/>
    </location>
</feature>
<dbReference type="RefSeq" id="WP_013490113.1">
    <property type="nucleotide sequence ID" value="NC_014829.1"/>
</dbReference>
<evidence type="ECO:0000313" key="3">
    <source>
        <dbReference type="Proteomes" id="UP000001401"/>
    </source>
</evidence>
<dbReference type="KEGG" id="bco:Bcell_3541"/>
<name>E6TRF2_EVAC2</name>
<keyword evidence="1" id="KW-1133">Transmembrane helix</keyword>
<feature type="transmembrane region" description="Helical" evidence="1">
    <location>
        <begin position="83"/>
        <end position="109"/>
    </location>
</feature>
<feature type="transmembrane region" description="Helical" evidence="1">
    <location>
        <begin position="170"/>
        <end position="195"/>
    </location>
</feature>
<reference evidence="2 3" key="1">
    <citation type="submission" date="2010-12" db="EMBL/GenBank/DDBJ databases">
        <title>Complete sequence of Bacillus cellulosilyticus DSM 2522.</title>
        <authorList>
            <consortium name="US DOE Joint Genome Institute"/>
            <person name="Lucas S."/>
            <person name="Copeland A."/>
            <person name="Lapidus A."/>
            <person name="Cheng J.-F."/>
            <person name="Bruce D."/>
            <person name="Goodwin L."/>
            <person name="Pitluck S."/>
            <person name="Chertkov O."/>
            <person name="Detter J.C."/>
            <person name="Han C."/>
            <person name="Tapia R."/>
            <person name="Land M."/>
            <person name="Hauser L."/>
            <person name="Jeffries C."/>
            <person name="Kyrpides N."/>
            <person name="Ivanova N."/>
            <person name="Mikhailova N."/>
            <person name="Brumm P."/>
            <person name="Mead D."/>
            <person name="Woyke T."/>
        </authorList>
    </citation>
    <scope>NUCLEOTIDE SEQUENCE [LARGE SCALE GENOMIC DNA]</scope>
    <source>
        <strain evidence="3">ATCC 21833 / DSM 2522 / FERM P-1141 / JCM 9156 / N-4</strain>
    </source>
</reference>
<protein>
    <submittedName>
        <fullName evidence="2">Uncharacterized protein</fullName>
    </submittedName>
</protein>
<keyword evidence="3" id="KW-1185">Reference proteome</keyword>
<dbReference type="STRING" id="649639.Bcell_3541"/>
<dbReference type="HOGENOM" id="CLU_1150051_0_0_9"/>
<feature type="transmembrane region" description="Helical" evidence="1">
    <location>
        <begin position="6"/>
        <end position="25"/>
    </location>
</feature>
<feature type="transmembrane region" description="Helical" evidence="1">
    <location>
        <begin position="51"/>
        <end position="71"/>
    </location>
</feature>
<gene>
    <name evidence="2" type="ordered locus">Bcell_3541</name>
</gene>
<evidence type="ECO:0000313" key="2">
    <source>
        <dbReference type="EMBL" id="ADU31782.1"/>
    </source>
</evidence>
<proteinExistence type="predicted"/>
<organism evidence="2 3">
    <name type="scientific">Evansella cellulosilytica (strain ATCC 21833 / DSM 2522 / FERM P-1141 / JCM 9156 / N-4)</name>
    <name type="common">Bacillus cellulosilyticus</name>
    <dbReference type="NCBI Taxonomy" id="649639"/>
    <lineage>
        <taxon>Bacteria</taxon>
        <taxon>Bacillati</taxon>
        <taxon>Bacillota</taxon>
        <taxon>Bacilli</taxon>
        <taxon>Bacillales</taxon>
        <taxon>Bacillaceae</taxon>
        <taxon>Evansella</taxon>
    </lineage>
</organism>
<dbReference type="OrthoDB" id="2678099at2"/>
<sequence length="241" mass="27410">MPILIDYGMLMVILGGVVFLLFSIARSIKRVKQGHFRHGGKGLYNFKQSKGYVSLPIIFTASMIGGLVGRASFETSFGELTELLFFIVVTVVIQYGIAMAWPEFLLIAYCKCRFPSFIVPEEKVDNRKPLKSNPNRTKQLQVNQYPLSYWFFRPLTVFRSRANLVSGEKAPFLAVVIVWLQLALLIFIVFCGLYIRNAMRGVFEVENVIESLSVYFFLASILSLLLLFILRLCLLLQAKLS</sequence>
<dbReference type="EMBL" id="CP002394">
    <property type="protein sequence ID" value="ADU31782.1"/>
    <property type="molecule type" value="Genomic_DNA"/>
</dbReference>
<accession>E6TRF2</accession>
<keyword evidence="1" id="KW-0472">Membrane</keyword>
<evidence type="ECO:0000256" key="1">
    <source>
        <dbReference type="SAM" id="Phobius"/>
    </source>
</evidence>
<dbReference type="AlphaFoldDB" id="E6TRF2"/>
<keyword evidence="1" id="KW-0812">Transmembrane</keyword>
<dbReference type="Proteomes" id="UP000001401">
    <property type="component" value="Chromosome"/>
</dbReference>